<dbReference type="InterPro" id="IPR036390">
    <property type="entry name" value="WH_DNA-bd_sf"/>
</dbReference>
<keyword evidence="5 9" id="KW-0238">DNA-binding</keyword>
<dbReference type="RefSeq" id="WP_102769844.1">
    <property type="nucleotide sequence ID" value="NZ_POSP01000004.1"/>
</dbReference>
<proteinExistence type="inferred from homology"/>
<protein>
    <recommendedName>
        <fullName evidence="9">Ferric uptake regulation protein</fullName>
    </recommendedName>
</protein>
<keyword evidence="6 9" id="KW-0804">Transcription</keyword>
<evidence type="ECO:0000256" key="7">
    <source>
        <dbReference type="PIRSR" id="PIRSR602481-1"/>
    </source>
</evidence>
<feature type="binding site" evidence="7">
    <location>
        <position position="121"/>
    </location>
    <ligand>
        <name>Zn(2+)</name>
        <dbReference type="ChEBI" id="CHEBI:29105"/>
    </ligand>
</feature>
<dbReference type="GO" id="GO:1900376">
    <property type="term" value="P:regulation of secondary metabolite biosynthetic process"/>
    <property type="evidence" value="ECO:0007669"/>
    <property type="project" value="TreeGrafter"/>
</dbReference>
<evidence type="ECO:0000256" key="2">
    <source>
        <dbReference type="ARBA" id="ARBA00022491"/>
    </source>
</evidence>
<dbReference type="GO" id="GO:0008270">
    <property type="term" value="F:zinc ion binding"/>
    <property type="evidence" value="ECO:0007669"/>
    <property type="project" value="TreeGrafter"/>
</dbReference>
<dbReference type="EMBL" id="POSP01000004">
    <property type="protein sequence ID" value="PND36067.1"/>
    <property type="molecule type" value="Genomic_DNA"/>
</dbReference>
<comment type="cofactor">
    <cofactor evidence="7">
        <name>Zn(2+)</name>
        <dbReference type="ChEBI" id="CHEBI:29105"/>
    </cofactor>
    <text evidence="7">Binds 1 zinc ion per subunit.</text>
</comment>
<dbReference type="InterPro" id="IPR002481">
    <property type="entry name" value="FUR"/>
</dbReference>
<organism evidence="11 12">
    <name type="scientific">Kinneretia aquatilis</name>
    <dbReference type="NCBI Taxonomy" id="2070761"/>
    <lineage>
        <taxon>Bacteria</taxon>
        <taxon>Pseudomonadati</taxon>
        <taxon>Pseudomonadota</taxon>
        <taxon>Betaproteobacteria</taxon>
        <taxon>Burkholderiales</taxon>
        <taxon>Sphaerotilaceae</taxon>
        <taxon>Roseateles</taxon>
    </lineage>
</organism>
<evidence type="ECO:0000313" key="12">
    <source>
        <dbReference type="Proteomes" id="UP000235916"/>
    </source>
</evidence>
<keyword evidence="2 9" id="KW-0678">Repressor</keyword>
<feature type="binding site" evidence="7">
    <location>
        <position position="81"/>
    </location>
    <ligand>
        <name>Zn(2+)</name>
        <dbReference type="ChEBI" id="CHEBI:29105"/>
    </ligand>
</feature>
<comment type="subunit">
    <text evidence="9">Homodimer.</text>
</comment>
<feature type="binding site" evidence="7">
    <location>
        <position position="84"/>
    </location>
    <ligand>
        <name>Zn(2+)</name>
        <dbReference type="ChEBI" id="CHEBI:29105"/>
    </ligand>
</feature>
<feature type="compositionally biased region" description="Basic residues" evidence="10">
    <location>
        <begin position="140"/>
        <end position="153"/>
    </location>
</feature>
<evidence type="ECO:0000256" key="3">
    <source>
        <dbReference type="ARBA" id="ARBA00022833"/>
    </source>
</evidence>
<evidence type="ECO:0000256" key="10">
    <source>
        <dbReference type="SAM" id="MobiDB-lite"/>
    </source>
</evidence>
<dbReference type="PANTHER" id="PTHR33202:SF22">
    <property type="entry name" value="HYDROGEN PEROXIDE SENSITIVE REPRESSOR"/>
    <property type="match status" value="1"/>
</dbReference>
<feature type="binding site" evidence="8">
    <location>
        <position position="75"/>
    </location>
    <ligand>
        <name>Fe cation</name>
        <dbReference type="ChEBI" id="CHEBI:24875"/>
    </ligand>
</feature>
<keyword evidence="7 9" id="KW-0479">Metal-binding</keyword>
<comment type="similarity">
    <text evidence="1 9">Belongs to the Fur family.</text>
</comment>
<dbReference type="GO" id="GO:0000976">
    <property type="term" value="F:transcription cis-regulatory region binding"/>
    <property type="evidence" value="ECO:0007669"/>
    <property type="project" value="TreeGrafter"/>
</dbReference>
<accession>A0A2N8KRH6</accession>
<dbReference type="InterPro" id="IPR036388">
    <property type="entry name" value="WH-like_DNA-bd_sf"/>
</dbReference>
<name>A0A2N8KRH6_9BURK</name>
<feature type="binding site" evidence="8">
    <location>
        <position position="110"/>
    </location>
    <ligand>
        <name>Fe cation</name>
        <dbReference type="ChEBI" id="CHEBI:24875"/>
    </ligand>
</feature>
<dbReference type="Proteomes" id="UP000235916">
    <property type="component" value="Unassembled WGS sequence"/>
</dbReference>
<dbReference type="InterPro" id="IPR043135">
    <property type="entry name" value="Fur_C"/>
</dbReference>
<evidence type="ECO:0000256" key="1">
    <source>
        <dbReference type="ARBA" id="ARBA00007957"/>
    </source>
</evidence>
<dbReference type="PANTHER" id="PTHR33202">
    <property type="entry name" value="ZINC UPTAKE REGULATION PROTEIN"/>
    <property type="match status" value="1"/>
</dbReference>
<dbReference type="GO" id="GO:0005737">
    <property type="term" value="C:cytoplasm"/>
    <property type="evidence" value="ECO:0007669"/>
    <property type="project" value="UniProtKB-SubCell"/>
</dbReference>
<keyword evidence="12" id="KW-1185">Reference proteome</keyword>
<dbReference type="GO" id="GO:0045892">
    <property type="term" value="P:negative regulation of DNA-templated transcription"/>
    <property type="evidence" value="ECO:0007669"/>
    <property type="project" value="TreeGrafter"/>
</dbReference>
<keyword evidence="3 7" id="KW-0862">Zinc</keyword>
<evidence type="ECO:0000256" key="5">
    <source>
        <dbReference type="ARBA" id="ARBA00023125"/>
    </source>
</evidence>
<dbReference type="Pfam" id="PF01475">
    <property type="entry name" value="FUR"/>
    <property type="match status" value="1"/>
</dbReference>
<dbReference type="AlphaFoldDB" id="A0A2N8KRH6"/>
<feature type="binding site" evidence="7">
    <location>
        <position position="118"/>
    </location>
    <ligand>
        <name>Zn(2+)</name>
        <dbReference type="ChEBI" id="CHEBI:29105"/>
    </ligand>
</feature>
<evidence type="ECO:0000256" key="4">
    <source>
        <dbReference type="ARBA" id="ARBA00023015"/>
    </source>
</evidence>
<gene>
    <name evidence="9" type="primary">fur</name>
    <name evidence="11" type="ORF">C1O66_20240</name>
</gene>
<evidence type="ECO:0000256" key="6">
    <source>
        <dbReference type="ARBA" id="ARBA00023163"/>
    </source>
</evidence>
<dbReference type="SUPFAM" id="SSF46785">
    <property type="entry name" value="Winged helix' DNA-binding domain"/>
    <property type="match status" value="1"/>
</dbReference>
<reference evidence="11 12" key="1">
    <citation type="submission" date="2018-01" db="EMBL/GenBank/DDBJ databases">
        <title>Draft genome sequence of Paucibacter aquatile CR182 isolated from freshwater of the Nakdong River.</title>
        <authorList>
            <person name="Choi A."/>
            <person name="Chung E.J."/>
        </authorList>
    </citation>
    <scope>NUCLEOTIDE SEQUENCE [LARGE SCALE GENOMIC DNA]</scope>
    <source>
        <strain evidence="11 12">CR182</strain>
    </source>
</reference>
<comment type="cofactor">
    <cofactor evidence="8">
        <name>Mn(2+)</name>
        <dbReference type="ChEBI" id="CHEBI:29035"/>
    </cofactor>
    <cofactor evidence="8">
        <name>Fe(2+)</name>
        <dbReference type="ChEBI" id="CHEBI:29033"/>
    </cofactor>
    <text evidence="8">Binds 1 Mn(2+) or Fe(2+) ion per subunit.</text>
</comment>
<evidence type="ECO:0000256" key="8">
    <source>
        <dbReference type="PIRSR" id="PIRSR602481-2"/>
    </source>
</evidence>
<keyword evidence="8 9" id="KW-0408">Iron</keyword>
<comment type="subcellular location">
    <subcellularLocation>
        <location evidence="9">Cytoplasm</location>
    </subcellularLocation>
</comment>
<evidence type="ECO:0000313" key="11">
    <source>
        <dbReference type="EMBL" id="PND36067.1"/>
    </source>
</evidence>
<sequence length="153" mass="16964">MERTTRQRTAIRDAIATAGRPLSPQEVLDAARVDVEALGMATVYRNLKLLLEDQSISLVQLPGEGPRYELSGHAHHHHFQCTCCQRVFDVERCPGDLAQLAPPGFSVDSHEITLYGRCVDCQEPQRSKKRPATAATPATGHKHGATHCQHKHR</sequence>
<feature type="region of interest" description="Disordered" evidence="10">
    <location>
        <begin position="125"/>
        <end position="153"/>
    </location>
</feature>
<keyword evidence="9" id="KW-0963">Cytoplasm</keyword>
<keyword evidence="4 9" id="KW-0805">Transcription regulation</keyword>
<dbReference type="GO" id="GO:0003700">
    <property type="term" value="F:DNA-binding transcription factor activity"/>
    <property type="evidence" value="ECO:0007669"/>
    <property type="project" value="UniProtKB-UniRule"/>
</dbReference>
<dbReference type="CDD" id="cd07153">
    <property type="entry name" value="Fur_like"/>
    <property type="match status" value="1"/>
</dbReference>
<evidence type="ECO:0000256" key="9">
    <source>
        <dbReference type="RuleBase" id="RU364037"/>
    </source>
</evidence>
<dbReference type="Gene3D" id="3.30.1490.190">
    <property type="match status" value="1"/>
</dbReference>
<dbReference type="OrthoDB" id="8659436at2"/>
<comment type="caution">
    <text evidence="11">The sequence shown here is derived from an EMBL/GenBank/DDBJ whole genome shotgun (WGS) entry which is preliminary data.</text>
</comment>
<dbReference type="Gene3D" id="1.10.10.10">
    <property type="entry name" value="Winged helix-like DNA-binding domain superfamily/Winged helix DNA-binding domain"/>
    <property type="match status" value="1"/>
</dbReference>